<dbReference type="FunFam" id="3.90.550.10:FF:000237">
    <property type="entry name" value="WGS project CABT00000000 data, contig 2.1"/>
    <property type="match status" value="1"/>
</dbReference>
<evidence type="ECO:0000256" key="3">
    <source>
        <dbReference type="ARBA" id="ARBA00022679"/>
    </source>
</evidence>
<accession>C9SVV3</accession>
<keyword evidence="2" id="KW-0328">Glycosyltransferase</keyword>
<keyword evidence="4" id="KW-1133">Transmembrane helix</keyword>
<evidence type="ECO:0000313" key="5">
    <source>
        <dbReference type="EMBL" id="EEY22918.1"/>
    </source>
</evidence>
<dbReference type="AlphaFoldDB" id="C9SVV3"/>
<dbReference type="InterPro" id="IPR029044">
    <property type="entry name" value="Nucleotide-diphossugar_trans"/>
</dbReference>
<dbReference type="eggNOG" id="ENOG502SHP1">
    <property type="taxonomic scope" value="Eukaryota"/>
</dbReference>
<dbReference type="PANTHER" id="PTHR31306">
    <property type="entry name" value="ALPHA-1,6-MANNOSYLTRANSFERASE MNN11-RELATED"/>
    <property type="match status" value="1"/>
</dbReference>
<dbReference type="PANTHER" id="PTHR31306:SF8">
    <property type="entry name" value="GLYCOSYLTRANSFERASE FAMILY 34 PROTEIN"/>
    <property type="match status" value="1"/>
</dbReference>
<dbReference type="GO" id="GO:0006487">
    <property type="term" value="P:protein N-linked glycosylation"/>
    <property type="evidence" value="ECO:0007669"/>
    <property type="project" value="TreeGrafter"/>
</dbReference>
<evidence type="ECO:0000256" key="1">
    <source>
        <dbReference type="ARBA" id="ARBA00005664"/>
    </source>
</evidence>
<dbReference type="Gene3D" id="3.90.550.10">
    <property type="entry name" value="Spore Coat Polysaccharide Biosynthesis Protein SpsA, Chain A"/>
    <property type="match status" value="1"/>
</dbReference>
<reference evidence="6" key="1">
    <citation type="journal article" date="2011" name="PLoS Pathog.">
        <title>Comparative genomics yields insights into niche adaptation of plant vascular wilt pathogens.</title>
        <authorList>
            <person name="Klosterman S.J."/>
            <person name="Subbarao K.V."/>
            <person name="Kang S."/>
            <person name="Veronese P."/>
            <person name="Gold S.E."/>
            <person name="Thomma B.P.H.J."/>
            <person name="Chen Z."/>
            <person name="Henrissat B."/>
            <person name="Lee Y.-H."/>
            <person name="Park J."/>
            <person name="Garcia-Pedrajas M.D."/>
            <person name="Barbara D.J."/>
            <person name="Anchieta A."/>
            <person name="de Jonge R."/>
            <person name="Santhanam P."/>
            <person name="Maruthachalam K."/>
            <person name="Atallah Z."/>
            <person name="Amyotte S.G."/>
            <person name="Paz Z."/>
            <person name="Inderbitzin P."/>
            <person name="Hayes R.J."/>
            <person name="Heiman D.I."/>
            <person name="Young S."/>
            <person name="Zeng Q."/>
            <person name="Engels R."/>
            <person name="Galagan J."/>
            <person name="Cuomo C.A."/>
            <person name="Dobinson K.F."/>
            <person name="Ma L.-J."/>
        </authorList>
    </citation>
    <scope>NUCLEOTIDE SEQUENCE [LARGE SCALE GENOMIC DNA]</scope>
    <source>
        <strain evidence="6">VaMs.102 / ATCC MYA-4576 / FGSC 10136</strain>
    </source>
</reference>
<keyword evidence="4" id="KW-0812">Transmembrane</keyword>
<dbReference type="OMA" id="MEYWLAV"/>
<gene>
    <name evidence="5" type="ORF">VDBG_09028</name>
</gene>
<keyword evidence="4" id="KW-0472">Membrane</keyword>
<dbReference type="GO" id="GO:0016757">
    <property type="term" value="F:glycosyltransferase activity"/>
    <property type="evidence" value="ECO:0007669"/>
    <property type="project" value="UniProtKB-KW"/>
</dbReference>
<keyword evidence="3 5" id="KW-0808">Transferase</keyword>
<dbReference type="RefSeq" id="XP_003000533.1">
    <property type="nucleotide sequence ID" value="XM_003000487.1"/>
</dbReference>
<dbReference type="Proteomes" id="UP000008698">
    <property type="component" value="Unassembled WGS sequence"/>
</dbReference>
<dbReference type="HOGENOM" id="CLU_039079_3_0_1"/>
<evidence type="ECO:0000256" key="4">
    <source>
        <dbReference type="SAM" id="Phobius"/>
    </source>
</evidence>
<protein>
    <submittedName>
        <fullName evidence="5">Galactosyl transferase GMA12/MNN10 family protein</fullName>
    </submittedName>
</protein>
<name>C9SVV3_VERA1</name>
<sequence length="356" mass="41246">MRVQAFRRTFVLVFSIVFPLVVLLQVTWMYRESLPTISLRRQSLVETKLHCYGDDDCFPDIRSMNASDLNTNIKICQSQPEKRYGAQLRLATVTAQFGQPEDHYKRALRTHLQHSLVHQSEVHVLCAEIVDDLWNKPAFILELLLSEMEKPEDERLEWLFWVDRDTIILDNCRSASSFLPPAAKWPPSEDAQQADGVERPEINLVATKDWNGLNNGIFLLRVSRWSVDLFAAILALRYFRPGVDLPFTEQSAMAMLMQEFQFAKQVAWVPQWWFNAYPRPEEDFDEANLELLEEHHARRGDFLVHFAGLGNRDEAMPVWLGVAEDESRQWSVGTPLRDVDSGIGQYWRGRVNAARN</sequence>
<dbReference type="Pfam" id="PF05637">
    <property type="entry name" value="Glyco_transf_34"/>
    <property type="match status" value="1"/>
</dbReference>
<dbReference type="InterPro" id="IPR008630">
    <property type="entry name" value="Glyco_trans_34"/>
</dbReference>
<dbReference type="EMBL" id="DS985227">
    <property type="protein sequence ID" value="EEY22918.1"/>
    <property type="molecule type" value="Genomic_DNA"/>
</dbReference>
<evidence type="ECO:0000256" key="2">
    <source>
        <dbReference type="ARBA" id="ARBA00022676"/>
    </source>
</evidence>
<keyword evidence="6" id="KW-1185">Reference proteome</keyword>
<organism evidence="6">
    <name type="scientific">Verticillium alfalfae (strain VaMs.102 / ATCC MYA-4576 / FGSC 10136)</name>
    <name type="common">Verticillium wilt of alfalfa</name>
    <name type="synonym">Verticillium albo-atrum</name>
    <dbReference type="NCBI Taxonomy" id="526221"/>
    <lineage>
        <taxon>Eukaryota</taxon>
        <taxon>Fungi</taxon>
        <taxon>Dikarya</taxon>
        <taxon>Ascomycota</taxon>
        <taxon>Pezizomycotina</taxon>
        <taxon>Sordariomycetes</taxon>
        <taxon>Hypocreomycetidae</taxon>
        <taxon>Glomerellales</taxon>
        <taxon>Plectosphaerellaceae</taxon>
        <taxon>Verticillium</taxon>
    </lineage>
</organism>
<comment type="similarity">
    <text evidence="1">Belongs to the glycosyltransferase 34 family.</text>
</comment>
<dbReference type="GeneID" id="9528240"/>
<feature type="transmembrane region" description="Helical" evidence="4">
    <location>
        <begin position="9"/>
        <end position="30"/>
    </location>
</feature>
<evidence type="ECO:0000313" key="6">
    <source>
        <dbReference type="Proteomes" id="UP000008698"/>
    </source>
</evidence>
<dbReference type="GO" id="GO:0000139">
    <property type="term" value="C:Golgi membrane"/>
    <property type="evidence" value="ECO:0007669"/>
    <property type="project" value="TreeGrafter"/>
</dbReference>
<dbReference type="KEGG" id="val:VDBG_09028"/>
<proteinExistence type="inferred from homology"/>
<dbReference type="OrthoDB" id="407658at2759"/>